<evidence type="ECO:0000313" key="2">
    <source>
        <dbReference type="EMBL" id="KAF5949540.1"/>
    </source>
</evidence>
<dbReference type="AlphaFoldDB" id="A0A7J7H9B7"/>
<feature type="region of interest" description="Disordered" evidence="1">
    <location>
        <begin position="148"/>
        <end position="177"/>
    </location>
</feature>
<organism evidence="2 3">
    <name type="scientific">Camellia sinensis</name>
    <name type="common">Tea plant</name>
    <name type="synonym">Thea sinensis</name>
    <dbReference type="NCBI Taxonomy" id="4442"/>
    <lineage>
        <taxon>Eukaryota</taxon>
        <taxon>Viridiplantae</taxon>
        <taxon>Streptophyta</taxon>
        <taxon>Embryophyta</taxon>
        <taxon>Tracheophyta</taxon>
        <taxon>Spermatophyta</taxon>
        <taxon>Magnoliopsida</taxon>
        <taxon>eudicotyledons</taxon>
        <taxon>Gunneridae</taxon>
        <taxon>Pentapetalae</taxon>
        <taxon>asterids</taxon>
        <taxon>Ericales</taxon>
        <taxon>Theaceae</taxon>
        <taxon>Camellia</taxon>
    </lineage>
</organism>
<dbReference type="InterPro" id="IPR009675">
    <property type="entry name" value="TPX2_fam"/>
</dbReference>
<dbReference type="GO" id="GO:0030295">
    <property type="term" value="F:protein kinase activator activity"/>
    <property type="evidence" value="ECO:0007669"/>
    <property type="project" value="TreeGrafter"/>
</dbReference>
<protein>
    <recommendedName>
        <fullName evidence="4">Calmodulin-binding domain-containing protein</fullName>
    </recommendedName>
</protein>
<dbReference type="EMBL" id="JACBKZ010000005">
    <property type="protein sequence ID" value="KAF5949540.1"/>
    <property type="molecule type" value="Genomic_DNA"/>
</dbReference>
<evidence type="ECO:0000313" key="3">
    <source>
        <dbReference type="Proteomes" id="UP000593564"/>
    </source>
</evidence>
<accession>A0A7J7H9B7</accession>
<feature type="compositionally biased region" description="Polar residues" evidence="1">
    <location>
        <begin position="36"/>
        <end position="57"/>
    </location>
</feature>
<proteinExistence type="predicted"/>
<dbReference type="GO" id="GO:0005880">
    <property type="term" value="C:nuclear microtubule"/>
    <property type="evidence" value="ECO:0007669"/>
    <property type="project" value="TreeGrafter"/>
</dbReference>
<feature type="compositionally biased region" description="Basic and acidic residues" evidence="1">
    <location>
        <begin position="150"/>
        <end position="159"/>
    </location>
</feature>
<comment type="caution">
    <text evidence="2">The sequence shown here is derived from an EMBL/GenBank/DDBJ whole genome shotgun (WGS) entry which is preliminary data.</text>
</comment>
<reference evidence="3" key="1">
    <citation type="journal article" date="2020" name="Nat. Commun.">
        <title>Genome assembly of wild tea tree DASZ reveals pedigree and selection history of tea varieties.</title>
        <authorList>
            <person name="Zhang W."/>
            <person name="Zhang Y."/>
            <person name="Qiu H."/>
            <person name="Guo Y."/>
            <person name="Wan H."/>
            <person name="Zhang X."/>
            <person name="Scossa F."/>
            <person name="Alseekh S."/>
            <person name="Zhang Q."/>
            <person name="Wang P."/>
            <person name="Xu L."/>
            <person name="Schmidt M.H."/>
            <person name="Jia X."/>
            <person name="Li D."/>
            <person name="Zhu A."/>
            <person name="Guo F."/>
            <person name="Chen W."/>
            <person name="Ni D."/>
            <person name="Usadel B."/>
            <person name="Fernie A.R."/>
            <person name="Wen W."/>
        </authorList>
    </citation>
    <scope>NUCLEOTIDE SEQUENCE [LARGE SCALE GENOMIC DNA]</scope>
    <source>
        <strain evidence="3">cv. G240</strain>
    </source>
</reference>
<feature type="region of interest" description="Disordered" evidence="1">
    <location>
        <begin position="214"/>
        <end position="253"/>
    </location>
</feature>
<name>A0A7J7H9B7_CAMSI</name>
<feature type="compositionally biased region" description="Polar residues" evidence="1">
    <location>
        <begin position="214"/>
        <end position="225"/>
    </location>
</feature>
<sequence length="432" mass="48065">MHHPIKNLISKSSRLNSSEKIEPKPCNGNRKGNARSKVNSVCSYPNPSSNFGNSKIGSSPPAIKEVESKSVSTITSESGEQQHRKLLNVSSQIVSRTSGLLSSEMGSSNIKRRREKLLEEARESVPEPGFGRVMHLVKAFEKLFMIPMDSDQRDEKQSDDVGDDDDDDKKGLKWALPGLQQPKVPETLVSSSSFCLSDFFMTLKSLGLDSHVSSSLDGSHGSFTISNRTSGGGHRSRRNSSESSGTFGGSRWNKKQLKATYQKPFKLRTEQRGRYKEEESVKKLQQMMMEEEKQRIPIAQGLPWTIDEPKCLVKLAINEITSLVDLVLHSDVRLVERAEFDQHGGQGKTVKVKFRSEPMSWAYVCLGLSPCGPRPVMPGFQVDEALHHTQRAKVSYTTTTQEDHLWHLKNSGNATPTFAKIKTSNLSFVSDG</sequence>
<dbReference type="Proteomes" id="UP000593564">
    <property type="component" value="Unassembled WGS sequence"/>
</dbReference>
<dbReference type="GO" id="GO:0005819">
    <property type="term" value="C:spindle"/>
    <property type="evidence" value="ECO:0007669"/>
    <property type="project" value="InterPro"/>
</dbReference>
<feature type="region of interest" description="Disordered" evidence="1">
    <location>
        <begin position="1"/>
        <end position="61"/>
    </location>
</feature>
<reference evidence="2 3" key="2">
    <citation type="submission" date="2020-07" db="EMBL/GenBank/DDBJ databases">
        <title>Genome assembly of wild tea tree DASZ reveals pedigree and selection history of tea varieties.</title>
        <authorList>
            <person name="Zhang W."/>
        </authorList>
    </citation>
    <scope>NUCLEOTIDE SEQUENCE [LARGE SCALE GENOMIC DNA]</scope>
    <source>
        <strain evidence="3">cv. G240</strain>
        <tissue evidence="2">Leaf</tissue>
    </source>
</reference>
<evidence type="ECO:0008006" key="4">
    <source>
        <dbReference type="Google" id="ProtNLM"/>
    </source>
</evidence>
<keyword evidence="3" id="KW-1185">Reference proteome</keyword>
<dbReference type="GO" id="GO:0090307">
    <property type="term" value="P:mitotic spindle assembly"/>
    <property type="evidence" value="ECO:0007669"/>
    <property type="project" value="TreeGrafter"/>
</dbReference>
<evidence type="ECO:0000256" key="1">
    <source>
        <dbReference type="SAM" id="MobiDB-lite"/>
    </source>
</evidence>
<dbReference type="GO" id="GO:0008017">
    <property type="term" value="F:microtubule binding"/>
    <property type="evidence" value="ECO:0007669"/>
    <property type="project" value="TreeGrafter"/>
</dbReference>
<dbReference type="GO" id="GO:0060236">
    <property type="term" value="P:regulation of mitotic spindle organization"/>
    <property type="evidence" value="ECO:0007669"/>
    <property type="project" value="InterPro"/>
</dbReference>
<dbReference type="PANTHER" id="PTHR14326">
    <property type="entry name" value="TARGETING PROTEIN FOR XKLP2"/>
    <property type="match status" value="1"/>
</dbReference>
<gene>
    <name evidence="2" type="ORF">HYC85_011533</name>
</gene>
<dbReference type="PANTHER" id="PTHR14326:SF58">
    <property type="entry name" value="TPX2 (TARGETING PROTEIN FOR XKLP2) PROTEIN FAMILY"/>
    <property type="match status" value="1"/>
</dbReference>